<keyword evidence="3" id="KW-1185">Reference proteome</keyword>
<dbReference type="PANTHER" id="PTHR19959:SF119">
    <property type="entry name" value="FUNGAL LIPASE-LIKE DOMAIN-CONTAINING PROTEIN"/>
    <property type="match status" value="1"/>
</dbReference>
<evidence type="ECO:0000256" key="1">
    <source>
        <dbReference type="SAM" id="MobiDB-lite"/>
    </source>
</evidence>
<protein>
    <submittedName>
        <fullName evidence="2">Uncharacterized protein</fullName>
    </submittedName>
</protein>
<dbReference type="PANTHER" id="PTHR19959">
    <property type="entry name" value="KINESIN LIGHT CHAIN"/>
    <property type="match status" value="1"/>
</dbReference>
<reference evidence="2" key="2">
    <citation type="journal article" date="2019" name="IMA Fungus">
        <title>Genome sequencing and comparison of five Tilletia species to identify candidate genes for the detection of regulated species infecting wheat.</title>
        <authorList>
            <person name="Nguyen H.D.T."/>
            <person name="Sultana T."/>
            <person name="Kesanakurti P."/>
            <person name="Hambleton S."/>
        </authorList>
    </citation>
    <scope>NUCLEOTIDE SEQUENCE</scope>
    <source>
        <strain evidence="2">DAOMC 236422</strain>
    </source>
</reference>
<dbReference type="InterPro" id="IPR059179">
    <property type="entry name" value="MLKL-like_MCAfunc"/>
</dbReference>
<evidence type="ECO:0000313" key="2">
    <source>
        <dbReference type="EMBL" id="KAE8261531.1"/>
    </source>
</evidence>
<dbReference type="InterPro" id="IPR036537">
    <property type="entry name" value="Adaptor_Cbl_N_dom_sf"/>
</dbReference>
<gene>
    <name evidence="2" type="ORF">A4X09_0g7650</name>
</gene>
<sequence length="635" mass="69119">MASPSAPTATGMVVAQPGAAGTHAPSSSKLPSKPSSQPSPVAATASPTKIGNLTASDGIAFFTTAATIVNELSDYTAVAGPFLKIGLGVVQEIITIVEEVKTNKEECDTFIQSALEIYRYLVTAARSAGCPISPAGSAALLLEPVLRNLKGFKAEIERYSALGWWKSTLKRGEIKSMLEKRTKELDRSLNLFTAASNLTNAIRSDHQILLASTAISSTTASNPIVTPVDEPEDMQVEQAADAPLQIQDTQSNPSSDSQLFNDSVQQNLHQVSTSLNEVIRKNSLLNTDGQPSTADASDAQLQRPFTSEEQRKLEQLRQNMERLFQPGDSEDLEGIFHIQSGAATAEHDDPADSAVKLLADLCKGSNTNLEESTLISLRALSYHLDALGLLDEVLTVDQLLAAICRRKVINGHALDQTNLAAALRHLGGSLYSVGRIDEALAASQEALSIVEPMARREPIKYNAHLARALRTVAFLQDKVGNHEAAMEGDIKALKITRSLHKVNPAAFEEDLAGTLNNYSLRLGEAGRHEEALKAIEECLAMYRSLYKSRPAAFEADLARTLMNYSLWLSEAGRHEEALKAIEECLAMYRSLYERRPAAFEAYLARTLMNYSLWLSEAGRHEEALKAIEECLAMYR</sequence>
<dbReference type="AlphaFoldDB" id="A0A8X7T154"/>
<dbReference type="GO" id="GO:0007166">
    <property type="term" value="P:cell surface receptor signaling pathway"/>
    <property type="evidence" value="ECO:0007669"/>
    <property type="project" value="InterPro"/>
</dbReference>
<organism evidence="2 3">
    <name type="scientific">Tilletia walkeri</name>
    <dbReference type="NCBI Taxonomy" id="117179"/>
    <lineage>
        <taxon>Eukaryota</taxon>
        <taxon>Fungi</taxon>
        <taxon>Dikarya</taxon>
        <taxon>Basidiomycota</taxon>
        <taxon>Ustilaginomycotina</taxon>
        <taxon>Exobasidiomycetes</taxon>
        <taxon>Tilletiales</taxon>
        <taxon>Tilletiaceae</taxon>
        <taxon>Tilletia</taxon>
    </lineage>
</organism>
<accession>A0A8X7T154</accession>
<dbReference type="InterPro" id="IPR011990">
    <property type="entry name" value="TPR-like_helical_dom_sf"/>
</dbReference>
<dbReference type="Gene3D" id="1.25.40.10">
    <property type="entry name" value="Tetratricopeptide repeat domain"/>
    <property type="match status" value="2"/>
</dbReference>
<dbReference type="Pfam" id="PF13374">
    <property type="entry name" value="TPR_10"/>
    <property type="match status" value="2"/>
</dbReference>
<dbReference type="CDD" id="cd21037">
    <property type="entry name" value="MLKL_NTD"/>
    <property type="match status" value="1"/>
</dbReference>
<dbReference type="SUPFAM" id="SSF48452">
    <property type="entry name" value="TPR-like"/>
    <property type="match status" value="2"/>
</dbReference>
<name>A0A8X7T154_9BASI</name>
<evidence type="ECO:0000313" key="3">
    <source>
        <dbReference type="Proteomes" id="UP000078113"/>
    </source>
</evidence>
<feature type="compositionally biased region" description="Polar residues" evidence="1">
    <location>
        <begin position="285"/>
        <end position="305"/>
    </location>
</feature>
<proteinExistence type="predicted"/>
<reference evidence="2" key="1">
    <citation type="submission" date="2016-04" db="EMBL/GenBank/DDBJ databases">
        <authorList>
            <person name="Nguyen H.D."/>
            <person name="Samba Siva P."/>
            <person name="Cullis J."/>
            <person name="Levesque C.A."/>
            <person name="Hambleton S."/>
        </authorList>
    </citation>
    <scope>NUCLEOTIDE SEQUENCE</scope>
    <source>
        <strain evidence="2">DAOMC 236422</strain>
    </source>
</reference>
<dbReference type="Proteomes" id="UP000078113">
    <property type="component" value="Unassembled WGS sequence"/>
</dbReference>
<feature type="compositionally biased region" description="Low complexity" evidence="1">
    <location>
        <begin position="25"/>
        <end position="40"/>
    </location>
</feature>
<dbReference type="Gene3D" id="1.20.930.20">
    <property type="entry name" value="Adaptor protein Cbl, N-terminal domain"/>
    <property type="match status" value="1"/>
</dbReference>
<comment type="caution">
    <text evidence="2">The sequence shown here is derived from an EMBL/GenBank/DDBJ whole genome shotgun (WGS) entry which is preliminary data.</text>
</comment>
<dbReference type="Pfam" id="PF13424">
    <property type="entry name" value="TPR_12"/>
    <property type="match status" value="1"/>
</dbReference>
<feature type="region of interest" description="Disordered" evidence="1">
    <location>
        <begin position="285"/>
        <end position="308"/>
    </location>
</feature>
<feature type="non-terminal residue" evidence="2">
    <location>
        <position position="1"/>
    </location>
</feature>
<feature type="region of interest" description="Disordered" evidence="1">
    <location>
        <begin position="1"/>
        <end position="46"/>
    </location>
</feature>
<dbReference type="EMBL" id="LWDG02000970">
    <property type="protein sequence ID" value="KAE8261531.1"/>
    <property type="molecule type" value="Genomic_DNA"/>
</dbReference>